<dbReference type="InterPro" id="IPR017452">
    <property type="entry name" value="GPCR_Rhodpsn_7TM"/>
</dbReference>
<feature type="transmembrane region" description="Helical" evidence="9">
    <location>
        <begin position="249"/>
        <end position="270"/>
    </location>
</feature>
<evidence type="ECO:0000259" key="10">
    <source>
        <dbReference type="PROSITE" id="PS50262"/>
    </source>
</evidence>
<organism evidence="11 12">
    <name type="scientific">Rotaria sordida</name>
    <dbReference type="NCBI Taxonomy" id="392033"/>
    <lineage>
        <taxon>Eukaryota</taxon>
        <taxon>Metazoa</taxon>
        <taxon>Spiralia</taxon>
        <taxon>Gnathifera</taxon>
        <taxon>Rotifera</taxon>
        <taxon>Eurotatoria</taxon>
        <taxon>Bdelloidea</taxon>
        <taxon>Philodinida</taxon>
        <taxon>Philodinidae</taxon>
        <taxon>Rotaria</taxon>
    </lineage>
</organism>
<keyword evidence="6 9" id="KW-0472">Membrane</keyword>
<dbReference type="EMBL" id="CAJNOU010001921">
    <property type="protein sequence ID" value="CAF1269587.1"/>
    <property type="molecule type" value="Genomic_DNA"/>
</dbReference>
<dbReference type="GO" id="GO:0005886">
    <property type="term" value="C:plasma membrane"/>
    <property type="evidence" value="ECO:0007669"/>
    <property type="project" value="UniProtKB-SubCell"/>
</dbReference>
<keyword evidence="3 9" id="KW-0812">Transmembrane</keyword>
<keyword evidence="7" id="KW-0675">Receptor</keyword>
<evidence type="ECO:0000256" key="9">
    <source>
        <dbReference type="SAM" id="Phobius"/>
    </source>
</evidence>
<keyword evidence="4 9" id="KW-1133">Transmembrane helix</keyword>
<dbReference type="Gene3D" id="1.20.1070.10">
    <property type="entry name" value="Rhodopsin 7-helix transmembrane proteins"/>
    <property type="match status" value="1"/>
</dbReference>
<evidence type="ECO:0000256" key="3">
    <source>
        <dbReference type="ARBA" id="ARBA00022692"/>
    </source>
</evidence>
<comment type="caution">
    <text evidence="11">The sequence shown here is derived from an EMBL/GenBank/DDBJ whole genome shotgun (WGS) entry which is preliminary data.</text>
</comment>
<keyword evidence="2" id="KW-1003">Cell membrane</keyword>
<dbReference type="PANTHER" id="PTHR24228">
    <property type="entry name" value="B2 BRADYKININ RECEPTOR/ANGIOTENSIN II RECEPTOR"/>
    <property type="match status" value="1"/>
</dbReference>
<dbReference type="AlphaFoldDB" id="A0A815BEL9"/>
<comment type="subcellular location">
    <subcellularLocation>
        <location evidence="1">Cell membrane</location>
        <topology evidence="1">Multi-pass membrane protein</topology>
    </subcellularLocation>
</comment>
<dbReference type="PROSITE" id="PS50262">
    <property type="entry name" value="G_PROTEIN_RECEP_F1_2"/>
    <property type="match status" value="1"/>
</dbReference>
<gene>
    <name evidence="11" type="ORF">SEV965_LOCUS24677</name>
</gene>
<keyword evidence="5" id="KW-0297">G-protein coupled receptor</keyword>
<feature type="transmembrane region" description="Helical" evidence="9">
    <location>
        <begin position="290"/>
        <end position="308"/>
    </location>
</feature>
<proteinExistence type="predicted"/>
<dbReference type="SUPFAM" id="SSF81321">
    <property type="entry name" value="Family A G protein-coupled receptor-like"/>
    <property type="match status" value="1"/>
</dbReference>
<evidence type="ECO:0000256" key="8">
    <source>
        <dbReference type="ARBA" id="ARBA00023224"/>
    </source>
</evidence>
<keyword evidence="8" id="KW-0807">Transducer</keyword>
<sequence>MHMNFSYNNEFLNLSDDDDHDDHDDFDDDSAISPTIRFWMLLIPSIPAIICSFTVLYLLLNNREHRRSLNHRVIIIQLTGGLIYLLTHFPIYLNYLRLGYVWPQTPAMCQLWWFVGDGYADTMTILMAWGSFERHILIFHDRWVATSRKRIFVHYLPITLIIIYSPLYYLIVMGFPPCENIYDYTEKSCSSSCLYRNDILLMYDTLINDILATLLVAIFSISLIIRVIWHNHVRFRRPIQWRKHRKIIIILVSISMIYLVFNLPMMILKLTQLCGVSQDIGEHFEPYFDFINYFIFIIYPFICLGTILPKFWKSRQQQTVGIIAMTNTQRTKSHFPTSQQLH</sequence>
<dbReference type="PANTHER" id="PTHR24228:SF59">
    <property type="entry name" value="NEUROPEPTIDE RECEPTOR 15"/>
    <property type="match status" value="1"/>
</dbReference>
<name>A0A815BEL9_9BILA</name>
<dbReference type="GO" id="GO:0004930">
    <property type="term" value="F:G protein-coupled receptor activity"/>
    <property type="evidence" value="ECO:0007669"/>
    <property type="project" value="UniProtKB-KW"/>
</dbReference>
<evidence type="ECO:0000256" key="4">
    <source>
        <dbReference type="ARBA" id="ARBA00022989"/>
    </source>
</evidence>
<feature type="transmembrane region" description="Helical" evidence="9">
    <location>
        <begin position="210"/>
        <end position="229"/>
    </location>
</feature>
<evidence type="ECO:0000256" key="1">
    <source>
        <dbReference type="ARBA" id="ARBA00004651"/>
    </source>
</evidence>
<evidence type="ECO:0000313" key="12">
    <source>
        <dbReference type="Proteomes" id="UP000663889"/>
    </source>
</evidence>
<evidence type="ECO:0000256" key="6">
    <source>
        <dbReference type="ARBA" id="ARBA00023136"/>
    </source>
</evidence>
<protein>
    <recommendedName>
        <fullName evidence="10">G-protein coupled receptors family 1 profile domain-containing protein</fullName>
    </recommendedName>
</protein>
<feature type="transmembrane region" description="Helical" evidence="9">
    <location>
        <begin position="111"/>
        <end position="132"/>
    </location>
</feature>
<dbReference type="Proteomes" id="UP000663889">
    <property type="component" value="Unassembled WGS sequence"/>
</dbReference>
<feature type="transmembrane region" description="Helical" evidence="9">
    <location>
        <begin position="38"/>
        <end position="60"/>
    </location>
</feature>
<feature type="transmembrane region" description="Helical" evidence="9">
    <location>
        <begin position="72"/>
        <end position="91"/>
    </location>
</feature>
<accession>A0A815BEL9</accession>
<feature type="transmembrane region" description="Helical" evidence="9">
    <location>
        <begin position="152"/>
        <end position="171"/>
    </location>
</feature>
<evidence type="ECO:0000256" key="2">
    <source>
        <dbReference type="ARBA" id="ARBA00022475"/>
    </source>
</evidence>
<evidence type="ECO:0000256" key="7">
    <source>
        <dbReference type="ARBA" id="ARBA00023170"/>
    </source>
</evidence>
<evidence type="ECO:0000256" key="5">
    <source>
        <dbReference type="ARBA" id="ARBA00023040"/>
    </source>
</evidence>
<feature type="domain" description="G-protein coupled receptors family 1 profile" evidence="10">
    <location>
        <begin position="51"/>
        <end position="303"/>
    </location>
</feature>
<evidence type="ECO:0000313" key="11">
    <source>
        <dbReference type="EMBL" id="CAF1269587.1"/>
    </source>
</evidence>
<reference evidence="11" key="1">
    <citation type="submission" date="2021-02" db="EMBL/GenBank/DDBJ databases">
        <authorList>
            <person name="Nowell W R."/>
        </authorList>
    </citation>
    <scope>NUCLEOTIDE SEQUENCE</scope>
</reference>